<feature type="region of interest" description="Disordered" evidence="1">
    <location>
        <begin position="33"/>
        <end position="89"/>
    </location>
</feature>
<comment type="caution">
    <text evidence="2">The sequence shown here is derived from an EMBL/GenBank/DDBJ whole genome shotgun (WGS) entry which is preliminary data.</text>
</comment>
<keyword evidence="3" id="KW-1185">Reference proteome</keyword>
<protein>
    <submittedName>
        <fullName evidence="2">Uncharacterized protein</fullName>
    </submittedName>
</protein>
<dbReference type="EMBL" id="JAWDGP010002462">
    <property type="protein sequence ID" value="KAK3782999.1"/>
    <property type="molecule type" value="Genomic_DNA"/>
</dbReference>
<sequence>MSSEMSKPNKKQADIFEEAGSFHKELIKAGKEYEQSHQKARGTYNSTWHTSVDDKTMKDPDGRISRVSSHRTEMSASYSHKQESSCVIQ</sequence>
<reference evidence="2" key="1">
    <citation type="journal article" date="2023" name="G3 (Bethesda)">
        <title>A reference genome for the long-term kleptoplast-retaining sea slug Elysia crispata morphotype clarki.</title>
        <authorList>
            <person name="Eastman K.E."/>
            <person name="Pendleton A.L."/>
            <person name="Shaikh M.A."/>
            <person name="Suttiyut T."/>
            <person name="Ogas R."/>
            <person name="Tomko P."/>
            <person name="Gavelis G."/>
            <person name="Widhalm J.R."/>
            <person name="Wisecaver J.H."/>
        </authorList>
    </citation>
    <scope>NUCLEOTIDE SEQUENCE</scope>
    <source>
        <strain evidence="2">ECLA1</strain>
    </source>
</reference>
<name>A0AAE1DU32_9GAST</name>
<evidence type="ECO:0000256" key="1">
    <source>
        <dbReference type="SAM" id="MobiDB-lite"/>
    </source>
</evidence>
<gene>
    <name evidence="2" type="ORF">RRG08_015339</name>
</gene>
<organism evidence="2 3">
    <name type="scientific">Elysia crispata</name>
    <name type="common">lettuce slug</name>
    <dbReference type="NCBI Taxonomy" id="231223"/>
    <lineage>
        <taxon>Eukaryota</taxon>
        <taxon>Metazoa</taxon>
        <taxon>Spiralia</taxon>
        <taxon>Lophotrochozoa</taxon>
        <taxon>Mollusca</taxon>
        <taxon>Gastropoda</taxon>
        <taxon>Heterobranchia</taxon>
        <taxon>Euthyneura</taxon>
        <taxon>Panpulmonata</taxon>
        <taxon>Sacoglossa</taxon>
        <taxon>Placobranchoidea</taxon>
        <taxon>Plakobranchidae</taxon>
        <taxon>Elysia</taxon>
    </lineage>
</organism>
<accession>A0AAE1DU32</accession>
<proteinExistence type="predicted"/>
<feature type="compositionally biased region" description="Basic and acidic residues" evidence="1">
    <location>
        <begin position="51"/>
        <end position="64"/>
    </location>
</feature>
<evidence type="ECO:0000313" key="3">
    <source>
        <dbReference type="Proteomes" id="UP001283361"/>
    </source>
</evidence>
<dbReference type="AlphaFoldDB" id="A0AAE1DU32"/>
<evidence type="ECO:0000313" key="2">
    <source>
        <dbReference type="EMBL" id="KAK3782999.1"/>
    </source>
</evidence>
<feature type="compositionally biased region" description="Polar residues" evidence="1">
    <location>
        <begin position="74"/>
        <end position="89"/>
    </location>
</feature>
<dbReference type="Proteomes" id="UP001283361">
    <property type="component" value="Unassembled WGS sequence"/>
</dbReference>